<evidence type="ECO:0000313" key="2">
    <source>
        <dbReference type="Proteomes" id="UP000530628"/>
    </source>
</evidence>
<organism evidence="1 2">
    <name type="scientific">Escherichia coli</name>
    <dbReference type="NCBI Taxonomy" id="562"/>
    <lineage>
        <taxon>Bacteria</taxon>
        <taxon>Pseudomonadati</taxon>
        <taxon>Pseudomonadota</taxon>
        <taxon>Gammaproteobacteria</taxon>
        <taxon>Enterobacterales</taxon>
        <taxon>Enterobacteriaceae</taxon>
        <taxon>Escherichia</taxon>
    </lineage>
</organism>
<dbReference type="EMBL" id="AASWOY010000193">
    <property type="protein sequence ID" value="EFH6652464.1"/>
    <property type="molecule type" value="Genomic_DNA"/>
</dbReference>
<dbReference type="Proteomes" id="UP000530628">
    <property type="component" value="Unassembled WGS sequence"/>
</dbReference>
<accession>A0A8S7UBR7</accession>
<dbReference type="RefSeq" id="WP_126856901.1">
    <property type="nucleotide sequence ID" value="NZ_CP148488.1"/>
</dbReference>
<proteinExistence type="predicted"/>
<protein>
    <submittedName>
        <fullName evidence="1">Uncharacterized protein</fullName>
    </submittedName>
</protein>
<reference evidence="1 2" key="1">
    <citation type="submission" date="2019-11" db="EMBL/GenBank/DDBJ databases">
        <authorList>
            <consortium name="GenomeTrakr network: Whole genome sequencing for foodborne pathogen traceback"/>
        </authorList>
    </citation>
    <scope>NUCLEOTIDE SEQUENCE [LARGE SCALE GENOMIC DNA]</scope>
    <source>
        <strain evidence="1 2">PSU-2072</strain>
    </source>
</reference>
<evidence type="ECO:0000313" key="1">
    <source>
        <dbReference type="EMBL" id="EFH6652464.1"/>
    </source>
</evidence>
<dbReference type="AlphaFoldDB" id="A0A8S7UBR7"/>
<gene>
    <name evidence="1" type="ORF">GNW61_27785</name>
</gene>
<name>A0A8S7UBR7_ECOLX</name>
<sequence>MIKEIETDKPSKVIFYRSSIVKQYSKGVRMDWYDVKWFFRDVCDSVSNVAGNIYDVAADGVGAVTDFIEENPKTSIAIGTVVGIATAGVAAPAIAASIGATGVLGTTAGGTAISSLSGAALSSASLAALGGGSIAAGGAGMAGGTCVVAAGGGIAAGTVSLGGVAATKTIKS</sequence>
<comment type="caution">
    <text evidence="1">The sequence shown here is derived from an EMBL/GenBank/DDBJ whole genome shotgun (WGS) entry which is preliminary data.</text>
</comment>